<dbReference type="Gene3D" id="3.30.830.10">
    <property type="entry name" value="Metalloenzyme, LuxS/M16 peptidase-like"/>
    <property type="match status" value="2"/>
</dbReference>
<dbReference type="InterPro" id="IPR007863">
    <property type="entry name" value="Peptidase_M16_C"/>
</dbReference>
<organism evidence="2">
    <name type="scientific">hydrothermal vent metagenome</name>
    <dbReference type="NCBI Taxonomy" id="652676"/>
    <lineage>
        <taxon>unclassified sequences</taxon>
        <taxon>metagenomes</taxon>
        <taxon>ecological metagenomes</taxon>
    </lineage>
</organism>
<protein>
    <submittedName>
        <fullName evidence="2">Probable proteinase</fullName>
    </submittedName>
</protein>
<dbReference type="EMBL" id="UOFA01000162">
    <property type="protein sequence ID" value="VAW45182.1"/>
    <property type="molecule type" value="Genomic_DNA"/>
</dbReference>
<proteinExistence type="predicted"/>
<gene>
    <name evidence="2" type="ORF">MNBD_GAMMA02-1034</name>
</gene>
<dbReference type="InterPro" id="IPR050361">
    <property type="entry name" value="MPP/UQCRC_Complex"/>
</dbReference>
<dbReference type="PANTHER" id="PTHR11851">
    <property type="entry name" value="METALLOPROTEASE"/>
    <property type="match status" value="1"/>
</dbReference>
<dbReference type="InterPro" id="IPR011249">
    <property type="entry name" value="Metalloenz_LuxS/M16"/>
</dbReference>
<accession>A0A3B0W1N7</accession>
<dbReference type="AlphaFoldDB" id="A0A3B0W1N7"/>
<sequence length="497" mass="55157">MKRKYILLTITLLIAMTSAVAAKQKISQKGIVKHPSKLKFAEQKMFFADAASHKVELIDGNVAYVVEDDKFPLVRISITSPIGGFILTDDSSMTGRMAMTMLRDGGTKDLAPADVDERLDFLATNINFSTNDTRSSAGLDSLAVNLDESLELLFDMLTEARFDAERLQINKNKTLESMRRRNDDTRTIEPRVWRELIRGENFYTNRMATETQVNAVKADAMADYVNQVFGSGQLLIAVSGAVDKASIVEKLNQQLARLPKMSVKRDIPTNTMPQQSGLYGVNKDDVTQTRVSIGHPGIKRENPDYYAVLVMNDILGGGGFTSRITKRVRSDEGLAYSAGSQFSGGRQLEGQFRAYFQSKNASVAQAAKIVLEEIARIQEKPVSDQELQTSQEAQLTFLADLYASPQAMANRFVADQLNDEAANYWRDYEKHIRAVSVADVQRVANKYLQQDQLRILLVGKLAEAEAGDGEHGSLEEVTGLTMQIIALKDPLTLEPLE</sequence>
<evidence type="ECO:0000259" key="1">
    <source>
        <dbReference type="Pfam" id="PF05193"/>
    </source>
</evidence>
<evidence type="ECO:0000313" key="2">
    <source>
        <dbReference type="EMBL" id="VAW45182.1"/>
    </source>
</evidence>
<name>A0A3B0W1N7_9ZZZZ</name>
<reference evidence="2" key="1">
    <citation type="submission" date="2018-06" db="EMBL/GenBank/DDBJ databases">
        <authorList>
            <person name="Zhirakovskaya E."/>
        </authorList>
    </citation>
    <scope>NUCLEOTIDE SEQUENCE</scope>
</reference>
<dbReference type="SUPFAM" id="SSF63411">
    <property type="entry name" value="LuxS/MPP-like metallohydrolase"/>
    <property type="match status" value="2"/>
</dbReference>
<dbReference type="Pfam" id="PF05193">
    <property type="entry name" value="Peptidase_M16_C"/>
    <property type="match status" value="1"/>
</dbReference>
<feature type="domain" description="Peptidase M16 C-terminal" evidence="1">
    <location>
        <begin position="216"/>
        <end position="392"/>
    </location>
</feature>
<dbReference type="GO" id="GO:0046872">
    <property type="term" value="F:metal ion binding"/>
    <property type="evidence" value="ECO:0007669"/>
    <property type="project" value="InterPro"/>
</dbReference>
<dbReference type="PANTHER" id="PTHR11851:SF225">
    <property type="entry name" value="NON-PEPTIDASE HOMOLOG YMXG"/>
    <property type="match status" value="1"/>
</dbReference>